<feature type="chain" id="PRO_5005327120" evidence="2">
    <location>
        <begin position="22"/>
        <end position="822"/>
    </location>
</feature>
<dbReference type="InterPro" id="IPR052728">
    <property type="entry name" value="O2_lipid_transport_reg"/>
</dbReference>
<evidence type="ECO:0000313" key="4">
    <source>
        <dbReference type="Proteomes" id="UP000035681"/>
    </source>
</evidence>
<feature type="transmembrane region" description="Helical" evidence="1">
    <location>
        <begin position="579"/>
        <end position="601"/>
    </location>
</feature>
<dbReference type="WBParaSite" id="SSTP_0000201900.1">
    <property type="protein sequence ID" value="SSTP_0000201900.1"/>
    <property type="gene ID" value="SSTP_0000201900"/>
</dbReference>
<dbReference type="PANTHER" id="PTHR11161">
    <property type="entry name" value="O-ACYLTRANSFERASE"/>
    <property type="match status" value="1"/>
</dbReference>
<evidence type="ECO:0000256" key="2">
    <source>
        <dbReference type="SAM" id="SignalP"/>
    </source>
</evidence>
<evidence type="ECO:0000313" key="6">
    <source>
        <dbReference type="WBParaSite" id="TCONS_00006390.p1"/>
    </source>
</evidence>
<dbReference type="GO" id="GO:0016747">
    <property type="term" value="F:acyltransferase activity, transferring groups other than amino-acyl groups"/>
    <property type="evidence" value="ECO:0007669"/>
    <property type="project" value="InterPro"/>
</dbReference>
<protein>
    <submittedName>
        <fullName evidence="5 6">NRF domain-containing protein</fullName>
    </submittedName>
</protein>
<feature type="transmembrane region" description="Helical" evidence="1">
    <location>
        <begin position="500"/>
        <end position="520"/>
    </location>
</feature>
<feature type="transmembrane region" description="Helical" evidence="1">
    <location>
        <begin position="472"/>
        <end position="493"/>
    </location>
</feature>
<feature type="transmembrane region" description="Helical" evidence="1">
    <location>
        <begin position="322"/>
        <end position="342"/>
    </location>
</feature>
<dbReference type="InterPro" id="IPR002656">
    <property type="entry name" value="Acyl_transf_3_dom"/>
</dbReference>
<reference evidence="5" key="1">
    <citation type="submission" date="2015-08" db="UniProtKB">
        <authorList>
            <consortium name="WormBaseParasite"/>
        </authorList>
    </citation>
    <scope>IDENTIFICATION</scope>
</reference>
<evidence type="ECO:0000259" key="3">
    <source>
        <dbReference type="SMART" id="SM00703"/>
    </source>
</evidence>
<feature type="transmembrane region" description="Helical" evidence="1">
    <location>
        <begin position="412"/>
        <end position="429"/>
    </location>
</feature>
<dbReference type="Pfam" id="PF20146">
    <property type="entry name" value="NRF"/>
    <property type="match status" value="1"/>
</dbReference>
<evidence type="ECO:0000256" key="1">
    <source>
        <dbReference type="SAM" id="Phobius"/>
    </source>
</evidence>
<dbReference type="AlphaFoldDB" id="A0A0K0DXQ4"/>
<feature type="transmembrane region" description="Helical" evidence="1">
    <location>
        <begin position="540"/>
        <end position="567"/>
    </location>
</feature>
<keyword evidence="4" id="KW-1185">Reference proteome</keyword>
<feature type="domain" description="Nose resistant-to-fluoxetine protein N-terminal" evidence="3">
    <location>
        <begin position="108"/>
        <end position="230"/>
    </location>
</feature>
<keyword evidence="1" id="KW-1133">Transmembrane helix</keyword>
<proteinExistence type="predicted"/>
<name>A0A0K0DXQ4_STRER</name>
<evidence type="ECO:0000313" key="5">
    <source>
        <dbReference type="WBParaSite" id="SSTP_0000201900.1"/>
    </source>
</evidence>
<accession>A0A0K0DXQ4</accession>
<feature type="transmembrane region" description="Helical" evidence="1">
    <location>
        <begin position="650"/>
        <end position="672"/>
    </location>
</feature>
<feature type="transmembrane region" description="Helical" evidence="1">
    <location>
        <begin position="692"/>
        <end position="723"/>
    </location>
</feature>
<dbReference type="InterPro" id="IPR006621">
    <property type="entry name" value="Nose-resist-to-fluoxetine_N"/>
</dbReference>
<keyword evidence="2" id="KW-0732">Signal</keyword>
<dbReference type="SMART" id="SM00703">
    <property type="entry name" value="NRF"/>
    <property type="match status" value="1"/>
</dbReference>
<feature type="transmembrane region" description="Helical" evidence="1">
    <location>
        <begin position="621"/>
        <end position="638"/>
    </location>
</feature>
<dbReference type="PANTHER" id="PTHR11161:SF55">
    <property type="entry name" value="NOSE RESISTANT-TO-FLUOXETINE PROTEIN N-TERMINAL DOMAIN-CONTAINING PROTEIN"/>
    <property type="match status" value="1"/>
</dbReference>
<feature type="transmembrane region" description="Helical" evidence="1">
    <location>
        <begin position="362"/>
        <end position="382"/>
    </location>
</feature>
<sequence>MIKKFFYNLIILFLLFNYSHSWLNEKSLHDPHSSLRDLETLEIYHKNGTLKKLYQSNIEKNFYYQLSDAIKSLPDNITCSNIISGKFIKLSNFCQEDFIYICNVLKNINKNNETISLLGTGILSMIDATGVYGPGILRGNFLAVGLRTECQNINVKVNGRNRPITGDLAKMIKDLNNSTYTFGKKCSTGSIKIYKDVCIPSTCANYNDFYQLAVLVDRILGHETSAVCDIGVLNDKAVVNYQGIITYSIIGIMFSISVLISLWELWILPYHKNFPYTKSLLIKFCRCLSLYTNIKVIFKIKSLPKKENAPPTTIEPIHCMRFFSMFWVIMGHSTSVLVAVTNNPLDILDIVGDYGTQYLVNAFYSVDTFIFIGGLLMSFIWFKNFKKNKRRTNSPMAWIMIYIHRFLRISPAYYMTIALYTFIFTKTWIRNFPRYYAASFGEKDPCVKNWWINMLYLQNFINVDSQCYIPTWYLATDFQIFLFTPLIIIPLAIKPIYGYIISGIILIISTVCNLTFVYIYKFPPTDFAFGNKDDLTVPYWMYTMLIYNAPWIRCQVYVFGILVGYLLQMKKTLKINKYIVIILWIVTLASLAGIVIPIAKWSGGEYMNLSGRAFYSAFSKIVWSLGLSWIIISCYYGYGGIINKFMSMKIWIPLGKLSFCAYLIHYMVILYFYGMDQGPFFFTNVFTTFCNIIIPVSVISYFLAIFWSAVFEVGIANIITLALTPPKKSQTLKEKLPNSVKIEKKDNDLSVKKDDNDAINKNSDNEEIKEIIQHKFPLVKEITLENDNTYQIKFFSKLNPQKVEQILSYFLELEKETEKKIL</sequence>
<dbReference type="Proteomes" id="UP000035681">
    <property type="component" value="Unplaced"/>
</dbReference>
<keyword evidence="1" id="KW-0812">Transmembrane</keyword>
<feature type="signal peptide" evidence="2">
    <location>
        <begin position="1"/>
        <end position="21"/>
    </location>
</feature>
<organism evidence="5">
    <name type="scientific">Strongyloides stercoralis</name>
    <name type="common">Threadworm</name>
    <dbReference type="NCBI Taxonomy" id="6248"/>
    <lineage>
        <taxon>Eukaryota</taxon>
        <taxon>Metazoa</taxon>
        <taxon>Ecdysozoa</taxon>
        <taxon>Nematoda</taxon>
        <taxon>Chromadorea</taxon>
        <taxon>Rhabditida</taxon>
        <taxon>Tylenchina</taxon>
        <taxon>Panagrolaimomorpha</taxon>
        <taxon>Strongyloidoidea</taxon>
        <taxon>Strongyloididae</taxon>
        <taxon>Strongyloides</taxon>
    </lineage>
</organism>
<feature type="transmembrane region" description="Helical" evidence="1">
    <location>
        <begin position="244"/>
        <end position="268"/>
    </location>
</feature>
<dbReference type="Pfam" id="PF01757">
    <property type="entry name" value="Acyl_transf_3"/>
    <property type="match status" value="1"/>
</dbReference>
<keyword evidence="1" id="KW-0472">Membrane</keyword>
<dbReference type="WBParaSite" id="TCONS_00006390.p1">
    <property type="protein sequence ID" value="TCONS_00006390.p1"/>
    <property type="gene ID" value="XLOC_004543"/>
</dbReference>